<sequence>MKTDDRHIPQSVKRFLLFFNNRKTCLLAIGQTFLYEVKSFTNERDYHDSLIQAARYGNELGLTEITLVFFVESIDDANRAKYEVVYQDKKTGVTVHPFFVQIEL</sequence>
<evidence type="ECO:0000313" key="2">
    <source>
        <dbReference type="Proteomes" id="UP000030661"/>
    </source>
</evidence>
<dbReference type="Proteomes" id="UP000030661">
    <property type="component" value="Unassembled WGS sequence"/>
</dbReference>
<reference evidence="1 2" key="1">
    <citation type="journal article" date="2015" name="PeerJ">
        <title>First genomic representation of candidate bacterial phylum KSB3 points to enhanced environmental sensing as a trigger of wastewater bulking.</title>
        <authorList>
            <person name="Sekiguchi Y."/>
            <person name="Ohashi A."/>
            <person name="Parks D.H."/>
            <person name="Yamauchi T."/>
            <person name="Tyson G.W."/>
            <person name="Hugenholtz P."/>
        </authorList>
    </citation>
    <scope>NUCLEOTIDE SEQUENCE [LARGE SCALE GENOMIC DNA]</scope>
</reference>
<dbReference type="AlphaFoldDB" id="A0A081BUK4"/>
<organism evidence="1 2">
    <name type="scientific">Vecturithrix granuli</name>
    <dbReference type="NCBI Taxonomy" id="1499967"/>
    <lineage>
        <taxon>Bacteria</taxon>
        <taxon>Candidatus Moduliflexota</taxon>
        <taxon>Candidatus Vecturitrichia</taxon>
        <taxon>Candidatus Vecturitrichales</taxon>
        <taxon>Candidatus Vecturitrichaceae</taxon>
        <taxon>Candidatus Vecturithrix</taxon>
    </lineage>
</organism>
<accession>A0A081BUK4</accession>
<evidence type="ECO:0000313" key="1">
    <source>
        <dbReference type="EMBL" id="GAK56009.1"/>
    </source>
</evidence>
<dbReference type="STRING" id="1499967.U27_02970"/>
<gene>
    <name evidence="1" type="ORF">U27_02970</name>
</gene>
<dbReference type="EMBL" id="DF820464">
    <property type="protein sequence ID" value="GAK56009.1"/>
    <property type="molecule type" value="Genomic_DNA"/>
</dbReference>
<proteinExistence type="predicted"/>
<dbReference type="HOGENOM" id="CLU_2244634_0_0_0"/>
<keyword evidence="2" id="KW-1185">Reference proteome</keyword>
<name>A0A081BUK4_VECG1</name>
<protein>
    <submittedName>
        <fullName evidence="1">Uncharacterized protein</fullName>
    </submittedName>
</protein>